<feature type="compositionally biased region" description="Basic and acidic residues" evidence="1">
    <location>
        <begin position="116"/>
        <end position="130"/>
    </location>
</feature>
<dbReference type="AlphaFoldDB" id="A0A4S8KY34"/>
<gene>
    <name evidence="2" type="ORF">K435DRAFT_694648</name>
</gene>
<accession>A0A4S8KY34</accession>
<dbReference type="EMBL" id="ML179857">
    <property type="protein sequence ID" value="THU80936.1"/>
    <property type="molecule type" value="Genomic_DNA"/>
</dbReference>
<organism evidence="2 3">
    <name type="scientific">Dendrothele bispora (strain CBS 962.96)</name>
    <dbReference type="NCBI Taxonomy" id="1314807"/>
    <lineage>
        <taxon>Eukaryota</taxon>
        <taxon>Fungi</taxon>
        <taxon>Dikarya</taxon>
        <taxon>Basidiomycota</taxon>
        <taxon>Agaricomycotina</taxon>
        <taxon>Agaricomycetes</taxon>
        <taxon>Agaricomycetidae</taxon>
        <taxon>Agaricales</taxon>
        <taxon>Agaricales incertae sedis</taxon>
        <taxon>Dendrothele</taxon>
    </lineage>
</organism>
<proteinExistence type="predicted"/>
<keyword evidence="3" id="KW-1185">Reference proteome</keyword>
<feature type="region of interest" description="Disordered" evidence="1">
    <location>
        <begin position="116"/>
        <end position="148"/>
    </location>
</feature>
<evidence type="ECO:0000256" key="1">
    <source>
        <dbReference type="SAM" id="MobiDB-lite"/>
    </source>
</evidence>
<dbReference type="OrthoDB" id="3269417at2759"/>
<evidence type="ECO:0000313" key="3">
    <source>
        <dbReference type="Proteomes" id="UP000297245"/>
    </source>
</evidence>
<protein>
    <submittedName>
        <fullName evidence="2">Uncharacterized protein</fullName>
    </submittedName>
</protein>
<feature type="non-terminal residue" evidence="2">
    <location>
        <position position="1"/>
    </location>
</feature>
<reference evidence="2 3" key="1">
    <citation type="journal article" date="2019" name="Nat. Ecol. Evol.">
        <title>Megaphylogeny resolves global patterns of mushroom evolution.</title>
        <authorList>
            <person name="Varga T."/>
            <person name="Krizsan K."/>
            <person name="Foldi C."/>
            <person name="Dima B."/>
            <person name="Sanchez-Garcia M."/>
            <person name="Sanchez-Ramirez S."/>
            <person name="Szollosi G.J."/>
            <person name="Szarkandi J.G."/>
            <person name="Papp V."/>
            <person name="Albert L."/>
            <person name="Andreopoulos W."/>
            <person name="Angelini C."/>
            <person name="Antonin V."/>
            <person name="Barry K.W."/>
            <person name="Bougher N.L."/>
            <person name="Buchanan P."/>
            <person name="Buyck B."/>
            <person name="Bense V."/>
            <person name="Catcheside P."/>
            <person name="Chovatia M."/>
            <person name="Cooper J."/>
            <person name="Damon W."/>
            <person name="Desjardin D."/>
            <person name="Finy P."/>
            <person name="Geml J."/>
            <person name="Haridas S."/>
            <person name="Hughes K."/>
            <person name="Justo A."/>
            <person name="Karasinski D."/>
            <person name="Kautmanova I."/>
            <person name="Kiss B."/>
            <person name="Kocsube S."/>
            <person name="Kotiranta H."/>
            <person name="LaButti K.M."/>
            <person name="Lechner B.E."/>
            <person name="Liimatainen K."/>
            <person name="Lipzen A."/>
            <person name="Lukacs Z."/>
            <person name="Mihaltcheva S."/>
            <person name="Morgado L.N."/>
            <person name="Niskanen T."/>
            <person name="Noordeloos M.E."/>
            <person name="Ohm R.A."/>
            <person name="Ortiz-Santana B."/>
            <person name="Ovrebo C."/>
            <person name="Racz N."/>
            <person name="Riley R."/>
            <person name="Savchenko A."/>
            <person name="Shiryaev A."/>
            <person name="Soop K."/>
            <person name="Spirin V."/>
            <person name="Szebenyi C."/>
            <person name="Tomsovsky M."/>
            <person name="Tulloss R.E."/>
            <person name="Uehling J."/>
            <person name="Grigoriev I.V."/>
            <person name="Vagvolgyi C."/>
            <person name="Papp T."/>
            <person name="Martin F.M."/>
            <person name="Miettinen O."/>
            <person name="Hibbett D.S."/>
            <person name="Nagy L.G."/>
        </authorList>
    </citation>
    <scope>NUCLEOTIDE SEQUENCE [LARGE SCALE GENOMIC DNA]</scope>
    <source>
        <strain evidence="2 3">CBS 962.96</strain>
    </source>
</reference>
<name>A0A4S8KY34_DENBC</name>
<dbReference type="Proteomes" id="UP000297245">
    <property type="component" value="Unassembled WGS sequence"/>
</dbReference>
<sequence>RFRLVPGFGNSTIRHFTSNASEMKKLAARDYEDLLQCSIPVFEGLLDGEHGNRLMKLLFRLAQWHALAKLRLHTELTLERLEKVTVDIGKLMREFRDRSASDFMTYELPREQQARARRQQRAEAQRKELSEGETPATSKARSGLTASERKPRKLNISTYKFHALGDYVSTIKLFGTTDNYSTQTVYFFRL</sequence>
<evidence type="ECO:0000313" key="2">
    <source>
        <dbReference type="EMBL" id="THU80936.1"/>
    </source>
</evidence>